<evidence type="ECO:0000313" key="2">
    <source>
        <dbReference type="Proteomes" id="UP000364291"/>
    </source>
</evidence>
<dbReference type="EMBL" id="CABPSX010000001">
    <property type="protein sequence ID" value="VVG69328.1"/>
    <property type="molecule type" value="Genomic_DNA"/>
</dbReference>
<sequence>MRRGMFVRTRPGVILAKMGVCAYALVTLEGVNAPCPRPIRAACGQLLRPCPSVGYFPGLLHLESISCCCARSRVSNAIPRFNPHCLDCNGVDFLRCGTPRGRRVTMALHARNAKNIFTGRTPFQLTIFRFLSCNAGQIATIFLENTSVSCAVHSSIECLMMNRNRIADFPYWPTFMGLFAHVPTRGQGARLPFAGRLGAP</sequence>
<name>A0A5E5NYG4_9BURK</name>
<dbReference type="AlphaFoldDB" id="A0A5E5NYG4"/>
<organism evidence="1 2">
    <name type="scientific">Pandoraea apista</name>
    <dbReference type="NCBI Taxonomy" id="93218"/>
    <lineage>
        <taxon>Bacteria</taxon>
        <taxon>Pseudomonadati</taxon>
        <taxon>Pseudomonadota</taxon>
        <taxon>Betaproteobacteria</taxon>
        <taxon>Burkholderiales</taxon>
        <taxon>Burkholderiaceae</taxon>
        <taxon>Pandoraea</taxon>
    </lineage>
</organism>
<dbReference type="Proteomes" id="UP000364291">
    <property type="component" value="Unassembled WGS sequence"/>
</dbReference>
<reference evidence="1 2" key="1">
    <citation type="submission" date="2019-08" db="EMBL/GenBank/DDBJ databases">
        <authorList>
            <person name="Peeters C."/>
        </authorList>
    </citation>
    <scope>NUCLEOTIDE SEQUENCE [LARGE SCALE GENOMIC DNA]</scope>
    <source>
        <strain evidence="1 2">LMG 18089</strain>
    </source>
</reference>
<protein>
    <submittedName>
        <fullName evidence="1">Uncharacterized protein</fullName>
    </submittedName>
</protein>
<accession>A0A5E5NYG4</accession>
<gene>
    <name evidence="1" type="ORF">PAP18089_00281</name>
</gene>
<proteinExistence type="predicted"/>
<evidence type="ECO:0000313" key="1">
    <source>
        <dbReference type="EMBL" id="VVG69328.1"/>
    </source>
</evidence>